<dbReference type="Proteomes" id="UP001597349">
    <property type="component" value="Unassembled WGS sequence"/>
</dbReference>
<reference evidence="2" key="1">
    <citation type="journal article" date="2019" name="Int. J. Syst. Evol. Microbiol.">
        <title>The Global Catalogue of Microorganisms (GCM) 10K type strain sequencing project: providing services to taxonomists for standard genome sequencing and annotation.</title>
        <authorList>
            <consortium name="The Broad Institute Genomics Platform"/>
            <consortium name="The Broad Institute Genome Sequencing Center for Infectious Disease"/>
            <person name="Wu L."/>
            <person name="Ma J."/>
        </authorList>
    </citation>
    <scope>NUCLEOTIDE SEQUENCE [LARGE SCALE GENOMIC DNA]</scope>
    <source>
        <strain evidence="2">CGMCC 1.16226</strain>
    </source>
</reference>
<evidence type="ECO:0000313" key="2">
    <source>
        <dbReference type="Proteomes" id="UP001597349"/>
    </source>
</evidence>
<protein>
    <submittedName>
        <fullName evidence="1">Uncharacterized protein</fullName>
    </submittedName>
</protein>
<keyword evidence="2" id="KW-1185">Reference proteome</keyword>
<dbReference type="EMBL" id="JBHUGY010000019">
    <property type="protein sequence ID" value="MFD2053664.1"/>
    <property type="molecule type" value="Genomic_DNA"/>
</dbReference>
<comment type="caution">
    <text evidence="1">The sequence shown here is derived from an EMBL/GenBank/DDBJ whole genome shotgun (WGS) entry which is preliminary data.</text>
</comment>
<gene>
    <name evidence="1" type="ORF">ACFSQT_11355</name>
</gene>
<sequence>MQLLVGGRRPCRYSACVSIPTEHPSITIDGNTYDLTHLKAFSASIPGKGISAETDLLVEVVFSNHVYTERTKHGEQHHAFDHHGTKRTFDGDRYEMSKGLGAAIRLQIESNGLTYVSKSYGGVDNLVFVEMEDSCTWAVVYCLQPLDDGCSVRMEVLSAHPKVIHQKTISRRNLSYFARMCLFKETRVPNA</sequence>
<evidence type="ECO:0000313" key="1">
    <source>
        <dbReference type="EMBL" id="MFD2053664.1"/>
    </source>
</evidence>
<proteinExistence type="predicted"/>
<dbReference type="RefSeq" id="WP_379018539.1">
    <property type="nucleotide sequence ID" value="NZ_JBHUGY010000019.1"/>
</dbReference>
<accession>A0ABW4WB59</accession>
<organism evidence="1 2">
    <name type="scientific">Mesorhizobium calcicola</name>
    <dbReference type="NCBI Taxonomy" id="1300310"/>
    <lineage>
        <taxon>Bacteria</taxon>
        <taxon>Pseudomonadati</taxon>
        <taxon>Pseudomonadota</taxon>
        <taxon>Alphaproteobacteria</taxon>
        <taxon>Hyphomicrobiales</taxon>
        <taxon>Phyllobacteriaceae</taxon>
        <taxon>Mesorhizobium</taxon>
    </lineage>
</organism>
<name>A0ABW4WB59_9HYPH</name>